<keyword evidence="2" id="KW-1185">Reference proteome</keyword>
<dbReference type="EMBL" id="CACVBM020001163">
    <property type="protein sequence ID" value="CAA7036681.1"/>
    <property type="molecule type" value="Genomic_DNA"/>
</dbReference>
<name>A0A6D2JAB2_9BRAS</name>
<organism evidence="1 2">
    <name type="scientific">Microthlaspi erraticum</name>
    <dbReference type="NCBI Taxonomy" id="1685480"/>
    <lineage>
        <taxon>Eukaryota</taxon>
        <taxon>Viridiplantae</taxon>
        <taxon>Streptophyta</taxon>
        <taxon>Embryophyta</taxon>
        <taxon>Tracheophyta</taxon>
        <taxon>Spermatophyta</taxon>
        <taxon>Magnoliopsida</taxon>
        <taxon>eudicotyledons</taxon>
        <taxon>Gunneridae</taxon>
        <taxon>Pentapetalae</taxon>
        <taxon>rosids</taxon>
        <taxon>malvids</taxon>
        <taxon>Brassicales</taxon>
        <taxon>Brassicaceae</taxon>
        <taxon>Coluteocarpeae</taxon>
        <taxon>Microthlaspi</taxon>
    </lineage>
</organism>
<evidence type="ECO:0000313" key="2">
    <source>
        <dbReference type="Proteomes" id="UP000467841"/>
    </source>
</evidence>
<dbReference type="PANTHER" id="PTHR33430:SF9">
    <property type="entry name" value="MATERNAL EFFECT EMBRYO ARREST 60"/>
    <property type="match status" value="1"/>
</dbReference>
<protein>
    <submittedName>
        <fullName evidence="1">Uncharacterized protein</fullName>
    </submittedName>
</protein>
<dbReference type="AlphaFoldDB" id="A0A6D2JAB2"/>
<dbReference type="PANTHER" id="PTHR33430">
    <property type="entry name" value="MATERNAL EFFECT EMBRYO ARREST PROTEIN"/>
    <property type="match status" value="1"/>
</dbReference>
<evidence type="ECO:0000313" key="1">
    <source>
        <dbReference type="EMBL" id="CAA7036681.1"/>
    </source>
</evidence>
<gene>
    <name evidence="1" type="ORF">MERR_LOCUS23916</name>
</gene>
<comment type="caution">
    <text evidence="1">The sequence shown here is derived from an EMBL/GenBank/DDBJ whole genome shotgun (WGS) entry which is preliminary data.</text>
</comment>
<accession>A0A6D2JAB2</accession>
<sequence length="152" mass="16615">MALIHVTALDGIVNINSLFSLALFLGLTTSGNITFPVFSSTTAANQHLHHKRPYISGEASLKPRLLLQLLRLLKPHSLCLSNKQSIRDKYNNNNERARCGESACAKLGNGAHECSGFESWDRGFVCRVGFGMWVLDNGFGGSCSDQAWTFGV</sequence>
<reference evidence="1" key="1">
    <citation type="submission" date="2020-01" db="EMBL/GenBank/DDBJ databases">
        <authorList>
            <person name="Mishra B."/>
        </authorList>
    </citation>
    <scope>NUCLEOTIDE SEQUENCE [LARGE SCALE GENOMIC DNA]</scope>
</reference>
<dbReference type="Proteomes" id="UP000467841">
    <property type="component" value="Unassembled WGS sequence"/>
</dbReference>
<proteinExistence type="predicted"/>